<gene>
    <name evidence="2" type="ORF">HZ283_11290</name>
</gene>
<keyword evidence="1" id="KW-0472">Membrane</keyword>
<dbReference type="EMBL" id="CP059056">
    <property type="protein sequence ID" value="QLJ17651.1"/>
    <property type="molecule type" value="Genomic_DNA"/>
</dbReference>
<accession>A0A7D5W235</accession>
<protein>
    <submittedName>
        <fullName evidence="2">Uncharacterized protein</fullName>
    </submittedName>
</protein>
<keyword evidence="1" id="KW-1133">Transmembrane helix</keyword>
<name>A0A7D5W235_PROMI</name>
<reference evidence="2" key="1">
    <citation type="submission" date="2020-07" db="EMBL/GenBank/DDBJ databases">
        <title>Hypervirulent multi-drug resistant Proteus mirabilis strain with mosaic plasmid.</title>
        <authorList>
            <person name="Shelenkov A."/>
            <person name="Mikhaylova Y.V."/>
            <person name="Yanushevich Y.G."/>
            <person name="Petrova L."/>
            <person name="Fomina V."/>
            <person name="Zamyatin M."/>
            <person name="Shagin D."/>
        </authorList>
    </citation>
    <scope>NUCLEOTIDE SEQUENCE</scope>
    <source>
        <strain evidence="2">CriePir89</strain>
    </source>
</reference>
<evidence type="ECO:0000256" key="1">
    <source>
        <dbReference type="SAM" id="Phobius"/>
    </source>
</evidence>
<dbReference type="RefSeq" id="WP_147383762.1">
    <property type="nucleotide sequence ID" value="NZ_CP017085.1"/>
</dbReference>
<dbReference type="AlphaFoldDB" id="A0A7D5W235"/>
<feature type="transmembrane region" description="Helical" evidence="1">
    <location>
        <begin position="12"/>
        <end position="32"/>
    </location>
</feature>
<evidence type="ECO:0000313" key="2">
    <source>
        <dbReference type="EMBL" id="QLJ17651.1"/>
    </source>
</evidence>
<proteinExistence type="predicted"/>
<sequence>MNWLEDINLSLFVAFLSLLFTVFIGFIAIFYAKKTYDNAEKVYQFQLKLLKREVIARDIKLSLVNSYLLSQISWYEQYFDENIKCLIAVRDKILSGYDSFYINDLGLFHTISFGDGQYVLYKNIEFKASNIFELINIYAHKNISVPDNINGLIECSSRIKGFFDLIPHLIHRHISESSVNIDNIITSINGVVGELNSINKKYIDNIKIELNKNT</sequence>
<keyword evidence="1" id="KW-0812">Transmembrane</keyword>
<organism evidence="2">
    <name type="scientific">Proteus mirabilis</name>
    <dbReference type="NCBI Taxonomy" id="584"/>
    <lineage>
        <taxon>Bacteria</taxon>
        <taxon>Pseudomonadati</taxon>
        <taxon>Pseudomonadota</taxon>
        <taxon>Gammaproteobacteria</taxon>
        <taxon>Enterobacterales</taxon>
        <taxon>Morganellaceae</taxon>
        <taxon>Proteus</taxon>
    </lineage>
</organism>